<comment type="caution">
    <text evidence="2">The sequence shown here is derived from an EMBL/GenBank/DDBJ whole genome shotgun (WGS) entry which is preliminary data.</text>
</comment>
<reference evidence="2" key="2">
    <citation type="journal article" date="2024" name="Plant">
        <title>Genomic evolution and insights into agronomic trait innovations of Sesamum species.</title>
        <authorList>
            <person name="Miao H."/>
            <person name="Wang L."/>
            <person name="Qu L."/>
            <person name="Liu H."/>
            <person name="Sun Y."/>
            <person name="Le M."/>
            <person name="Wang Q."/>
            <person name="Wei S."/>
            <person name="Zheng Y."/>
            <person name="Lin W."/>
            <person name="Duan Y."/>
            <person name="Cao H."/>
            <person name="Xiong S."/>
            <person name="Wang X."/>
            <person name="Wei L."/>
            <person name="Li C."/>
            <person name="Ma Q."/>
            <person name="Ju M."/>
            <person name="Zhao R."/>
            <person name="Li G."/>
            <person name="Mu C."/>
            <person name="Tian Q."/>
            <person name="Mei H."/>
            <person name="Zhang T."/>
            <person name="Gao T."/>
            <person name="Zhang H."/>
        </authorList>
    </citation>
    <scope>NUCLEOTIDE SEQUENCE</scope>
    <source>
        <strain evidence="2">G02</strain>
    </source>
</reference>
<dbReference type="EMBL" id="JACGWJ010000005">
    <property type="protein sequence ID" value="KAL0418866.1"/>
    <property type="molecule type" value="Genomic_DNA"/>
</dbReference>
<protein>
    <submittedName>
        <fullName evidence="2">Uncharacterized protein</fullName>
    </submittedName>
</protein>
<organism evidence="2">
    <name type="scientific">Sesamum radiatum</name>
    <name type="common">Black benniseed</name>
    <dbReference type="NCBI Taxonomy" id="300843"/>
    <lineage>
        <taxon>Eukaryota</taxon>
        <taxon>Viridiplantae</taxon>
        <taxon>Streptophyta</taxon>
        <taxon>Embryophyta</taxon>
        <taxon>Tracheophyta</taxon>
        <taxon>Spermatophyta</taxon>
        <taxon>Magnoliopsida</taxon>
        <taxon>eudicotyledons</taxon>
        <taxon>Gunneridae</taxon>
        <taxon>Pentapetalae</taxon>
        <taxon>asterids</taxon>
        <taxon>lamiids</taxon>
        <taxon>Lamiales</taxon>
        <taxon>Pedaliaceae</taxon>
        <taxon>Sesamum</taxon>
    </lineage>
</organism>
<dbReference type="AlphaFoldDB" id="A0AAW2UNQ9"/>
<name>A0AAW2UNQ9_SESRA</name>
<sequence length="130" mass="13777">MTAAPRSTDLGADIHKIIVSPNALPVELSSDLLGTISTDDRFGHSRATSSPRPYTSDNSLRSDRPEQADPVLAIPRTNTTEGPSTQLPTQMGDILPPMADPIGVSPKGAVGCSIPGDESIGQRADWHPFY</sequence>
<evidence type="ECO:0000256" key="1">
    <source>
        <dbReference type="SAM" id="MobiDB-lite"/>
    </source>
</evidence>
<feature type="region of interest" description="Disordered" evidence="1">
    <location>
        <begin position="36"/>
        <end position="111"/>
    </location>
</feature>
<feature type="compositionally biased region" description="Polar residues" evidence="1">
    <location>
        <begin position="76"/>
        <end position="89"/>
    </location>
</feature>
<evidence type="ECO:0000313" key="2">
    <source>
        <dbReference type="EMBL" id="KAL0418866.1"/>
    </source>
</evidence>
<proteinExistence type="predicted"/>
<accession>A0AAW2UNQ9</accession>
<feature type="compositionally biased region" description="Polar residues" evidence="1">
    <location>
        <begin position="46"/>
        <end position="59"/>
    </location>
</feature>
<reference evidence="2" key="1">
    <citation type="submission" date="2020-06" db="EMBL/GenBank/DDBJ databases">
        <authorList>
            <person name="Li T."/>
            <person name="Hu X."/>
            <person name="Zhang T."/>
            <person name="Song X."/>
            <person name="Zhang H."/>
            <person name="Dai N."/>
            <person name="Sheng W."/>
            <person name="Hou X."/>
            <person name="Wei L."/>
        </authorList>
    </citation>
    <scope>NUCLEOTIDE SEQUENCE</scope>
    <source>
        <strain evidence="2">G02</strain>
        <tissue evidence="2">Leaf</tissue>
    </source>
</reference>
<gene>
    <name evidence="2" type="ORF">Sradi_1300100</name>
</gene>